<organism evidence="1 2">
    <name type="scientific">Cystoisospora suis</name>
    <dbReference type="NCBI Taxonomy" id="483139"/>
    <lineage>
        <taxon>Eukaryota</taxon>
        <taxon>Sar</taxon>
        <taxon>Alveolata</taxon>
        <taxon>Apicomplexa</taxon>
        <taxon>Conoidasida</taxon>
        <taxon>Coccidia</taxon>
        <taxon>Eucoccidiorida</taxon>
        <taxon>Eimeriorina</taxon>
        <taxon>Sarcocystidae</taxon>
        <taxon>Cystoisospora</taxon>
    </lineage>
</organism>
<gene>
    <name evidence="1" type="ORF">CSUI_009656</name>
</gene>
<sequence length="57" mass="6608">MTQSRWSRRLLGVWRRLPVWDIKVPDYPENLACSCLPRVFVDCTKPEVVTPIPGPDL</sequence>
<comment type="caution">
    <text evidence="1">The sequence shown here is derived from an EMBL/GenBank/DDBJ whole genome shotgun (WGS) entry which is preliminary data.</text>
</comment>
<evidence type="ECO:0000313" key="2">
    <source>
        <dbReference type="Proteomes" id="UP000221165"/>
    </source>
</evidence>
<dbReference type="RefSeq" id="XP_067918255.1">
    <property type="nucleotide sequence ID" value="XM_068069768.1"/>
</dbReference>
<protein>
    <submittedName>
        <fullName evidence="1">Uncharacterized protein</fullName>
    </submittedName>
</protein>
<dbReference type="GeneID" id="94432979"/>
<accession>A0A2C6KG67</accession>
<dbReference type="VEuPathDB" id="ToxoDB:CSUI_009656"/>
<proteinExistence type="predicted"/>
<evidence type="ECO:0000313" key="1">
    <source>
        <dbReference type="EMBL" id="PHJ16527.1"/>
    </source>
</evidence>
<dbReference type="Proteomes" id="UP000221165">
    <property type="component" value="Unassembled WGS sequence"/>
</dbReference>
<dbReference type="AlphaFoldDB" id="A0A2C6KG67"/>
<name>A0A2C6KG67_9APIC</name>
<keyword evidence="2" id="KW-1185">Reference proteome</keyword>
<dbReference type="EMBL" id="MIGC01005844">
    <property type="protein sequence ID" value="PHJ16527.1"/>
    <property type="molecule type" value="Genomic_DNA"/>
</dbReference>
<reference evidence="1 2" key="1">
    <citation type="journal article" date="2017" name="Int. J. Parasitol.">
        <title>The genome of the protozoan parasite Cystoisospora suis and a reverse vaccinology approach to identify vaccine candidates.</title>
        <authorList>
            <person name="Palmieri N."/>
            <person name="Shrestha A."/>
            <person name="Ruttkowski B."/>
            <person name="Beck T."/>
            <person name="Vogl C."/>
            <person name="Tomley F."/>
            <person name="Blake D.P."/>
            <person name="Joachim A."/>
        </authorList>
    </citation>
    <scope>NUCLEOTIDE SEQUENCE [LARGE SCALE GENOMIC DNA]</scope>
    <source>
        <strain evidence="1 2">Wien I</strain>
    </source>
</reference>